<dbReference type="Proteomes" id="UP000620156">
    <property type="component" value="Unassembled WGS sequence"/>
</dbReference>
<dbReference type="InterPro" id="IPR043917">
    <property type="entry name" value="DUF5753"/>
</dbReference>
<name>A0A918B5X7_9ACTN</name>
<comment type="caution">
    <text evidence="2">The sequence shown here is derived from an EMBL/GenBank/DDBJ whole genome shotgun (WGS) entry which is preliminary data.</text>
</comment>
<sequence>MEGSLTLLWLKDGDGVAYKEGNTGGELLDDSGDVISHRLSYDRLRDMALPPSDSLTFIRGILEEFRS</sequence>
<organism evidence="2 3">
    <name type="scientific">Streptomyces ruber</name>
    <dbReference type="NCBI Taxonomy" id="83378"/>
    <lineage>
        <taxon>Bacteria</taxon>
        <taxon>Bacillati</taxon>
        <taxon>Actinomycetota</taxon>
        <taxon>Actinomycetes</taxon>
        <taxon>Kitasatosporales</taxon>
        <taxon>Streptomycetaceae</taxon>
        <taxon>Streptomyces</taxon>
    </lineage>
</organism>
<dbReference type="EMBL" id="BMQK01000001">
    <property type="protein sequence ID" value="GGQ37158.1"/>
    <property type="molecule type" value="Genomic_DNA"/>
</dbReference>
<accession>A0A918B5X7</accession>
<keyword evidence="3" id="KW-1185">Reference proteome</keyword>
<proteinExistence type="predicted"/>
<gene>
    <name evidence="2" type="ORF">GCM10010145_00130</name>
</gene>
<feature type="domain" description="DUF5753" evidence="1">
    <location>
        <begin position="2"/>
        <end position="59"/>
    </location>
</feature>
<dbReference type="AlphaFoldDB" id="A0A918B5X7"/>
<dbReference type="Pfam" id="PF19054">
    <property type="entry name" value="DUF5753"/>
    <property type="match status" value="1"/>
</dbReference>
<evidence type="ECO:0000313" key="2">
    <source>
        <dbReference type="EMBL" id="GGQ37158.1"/>
    </source>
</evidence>
<protein>
    <recommendedName>
        <fullName evidence="1">DUF5753 domain-containing protein</fullName>
    </recommendedName>
</protein>
<evidence type="ECO:0000259" key="1">
    <source>
        <dbReference type="Pfam" id="PF19054"/>
    </source>
</evidence>
<reference evidence="2" key="2">
    <citation type="submission" date="2020-09" db="EMBL/GenBank/DDBJ databases">
        <authorList>
            <person name="Sun Q."/>
            <person name="Ohkuma M."/>
        </authorList>
    </citation>
    <scope>NUCLEOTIDE SEQUENCE</scope>
    <source>
        <strain evidence="2">JCM 3131</strain>
    </source>
</reference>
<evidence type="ECO:0000313" key="3">
    <source>
        <dbReference type="Proteomes" id="UP000620156"/>
    </source>
</evidence>
<reference evidence="2" key="1">
    <citation type="journal article" date="2014" name="Int. J. Syst. Evol. Microbiol.">
        <title>Complete genome sequence of Corynebacterium casei LMG S-19264T (=DSM 44701T), isolated from a smear-ripened cheese.</title>
        <authorList>
            <consortium name="US DOE Joint Genome Institute (JGI-PGF)"/>
            <person name="Walter F."/>
            <person name="Albersmeier A."/>
            <person name="Kalinowski J."/>
            <person name="Ruckert C."/>
        </authorList>
    </citation>
    <scope>NUCLEOTIDE SEQUENCE</scope>
    <source>
        <strain evidence="2">JCM 3131</strain>
    </source>
</reference>